<reference evidence="1" key="1">
    <citation type="submission" date="2023-04" db="EMBL/GenBank/DDBJ databases">
        <authorList>
            <person name="Vijverberg K."/>
            <person name="Xiong W."/>
            <person name="Schranz E."/>
        </authorList>
    </citation>
    <scope>NUCLEOTIDE SEQUENCE</scope>
</reference>
<evidence type="ECO:0000313" key="2">
    <source>
        <dbReference type="Proteomes" id="UP001177003"/>
    </source>
</evidence>
<dbReference type="EMBL" id="OX465084">
    <property type="protein sequence ID" value="CAI9299611.1"/>
    <property type="molecule type" value="Genomic_DNA"/>
</dbReference>
<name>A0AA35ZWR0_LACSI</name>
<protein>
    <submittedName>
        <fullName evidence="1">Uncharacterized protein</fullName>
    </submittedName>
</protein>
<proteinExistence type="predicted"/>
<dbReference type="Proteomes" id="UP001177003">
    <property type="component" value="Chromosome 8"/>
</dbReference>
<evidence type="ECO:0000313" key="1">
    <source>
        <dbReference type="EMBL" id="CAI9299611.1"/>
    </source>
</evidence>
<sequence length="117" mass="12929">MVFTPKEKQPPSLVTTKVVQNQEKKARADVASPQAIKTKVKVKKLENIKSKKGVHVGIPTQPRRIHICTSPKILFPTMHSMTNGQKEYLSSIGFAPLLNIKVDGVGITNWVVCGQKL</sequence>
<gene>
    <name evidence="1" type="ORF">LSALG_LOCUS38308</name>
</gene>
<accession>A0AA35ZWR0</accession>
<dbReference type="AlphaFoldDB" id="A0AA35ZWR0"/>
<keyword evidence="2" id="KW-1185">Reference proteome</keyword>
<organism evidence="1 2">
    <name type="scientific">Lactuca saligna</name>
    <name type="common">Willowleaf lettuce</name>
    <dbReference type="NCBI Taxonomy" id="75948"/>
    <lineage>
        <taxon>Eukaryota</taxon>
        <taxon>Viridiplantae</taxon>
        <taxon>Streptophyta</taxon>
        <taxon>Embryophyta</taxon>
        <taxon>Tracheophyta</taxon>
        <taxon>Spermatophyta</taxon>
        <taxon>Magnoliopsida</taxon>
        <taxon>eudicotyledons</taxon>
        <taxon>Gunneridae</taxon>
        <taxon>Pentapetalae</taxon>
        <taxon>asterids</taxon>
        <taxon>campanulids</taxon>
        <taxon>Asterales</taxon>
        <taxon>Asteraceae</taxon>
        <taxon>Cichorioideae</taxon>
        <taxon>Cichorieae</taxon>
        <taxon>Lactucinae</taxon>
        <taxon>Lactuca</taxon>
    </lineage>
</organism>